<gene>
    <name evidence="2" type="ORF">RND81_06G086700</name>
</gene>
<evidence type="ECO:0000313" key="3">
    <source>
        <dbReference type="Proteomes" id="UP001443914"/>
    </source>
</evidence>
<name>A0AAW1K7R6_SAPOF</name>
<dbReference type="EMBL" id="JBDFQZ010000006">
    <property type="protein sequence ID" value="KAK9714334.1"/>
    <property type="molecule type" value="Genomic_DNA"/>
</dbReference>
<dbReference type="Proteomes" id="UP001443914">
    <property type="component" value="Unassembled WGS sequence"/>
</dbReference>
<protein>
    <recommendedName>
        <fullName evidence="1">DUF7769 domain-containing protein</fullName>
    </recommendedName>
</protein>
<dbReference type="GO" id="GO:0003676">
    <property type="term" value="F:nucleic acid binding"/>
    <property type="evidence" value="ECO:0007669"/>
    <property type="project" value="InterPro"/>
</dbReference>
<organism evidence="2 3">
    <name type="scientific">Saponaria officinalis</name>
    <name type="common">Common soapwort</name>
    <name type="synonym">Lychnis saponaria</name>
    <dbReference type="NCBI Taxonomy" id="3572"/>
    <lineage>
        <taxon>Eukaryota</taxon>
        <taxon>Viridiplantae</taxon>
        <taxon>Streptophyta</taxon>
        <taxon>Embryophyta</taxon>
        <taxon>Tracheophyta</taxon>
        <taxon>Spermatophyta</taxon>
        <taxon>Magnoliopsida</taxon>
        <taxon>eudicotyledons</taxon>
        <taxon>Gunneridae</taxon>
        <taxon>Pentapetalae</taxon>
        <taxon>Caryophyllales</taxon>
        <taxon>Caryophyllaceae</taxon>
        <taxon>Caryophylleae</taxon>
        <taxon>Saponaria</taxon>
    </lineage>
</organism>
<feature type="domain" description="DUF7769" evidence="1">
    <location>
        <begin position="6"/>
        <end position="55"/>
    </location>
</feature>
<dbReference type="InterPro" id="IPR036397">
    <property type="entry name" value="RNaseH_sf"/>
</dbReference>
<evidence type="ECO:0000313" key="2">
    <source>
        <dbReference type="EMBL" id="KAK9714334.1"/>
    </source>
</evidence>
<dbReference type="PANTHER" id="PTHR47169">
    <property type="entry name" value="OS01G0541250 PROTEIN"/>
    <property type="match status" value="1"/>
</dbReference>
<proteinExistence type="predicted"/>
<evidence type="ECO:0000259" key="1">
    <source>
        <dbReference type="Pfam" id="PF24964"/>
    </source>
</evidence>
<reference evidence="2" key="1">
    <citation type="submission" date="2024-03" db="EMBL/GenBank/DDBJ databases">
        <title>WGS assembly of Saponaria officinalis var. Norfolk2.</title>
        <authorList>
            <person name="Jenkins J."/>
            <person name="Shu S."/>
            <person name="Grimwood J."/>
            <person name="Barry K."/>
            <person name="Goodstein D."/>
            <person name="Schmutz J."/>
            <person name="Leebens-Mack J."/>
            <person name="Osbourn A."/>
        </authorList>
    </citation>
    <scope>NUCLEOTIDE SEQUENCE [LARGE SCALE GENOMIC DNA]</scope>
    <source>
        <strain evidence="2">JIC</strain>
    </source>
</reference>
<dbReference type="AlphaFoldDB" id="A0AAW1K7R6"/>
<accession>A0AAW1K7R6</accession>
<dbReference type="Pfam" id="PF24964">
    <property type="entry name" value="DUF7769"/>
    <property type="match status" value="1"/>
</dbReference>
<keyword evidence="3" id="KW-1185">Reference proteome</keyword>
<dbReference type="Gene3D" id="3.30.420.10">
    <property type="entry name" value="Ribonuclease H-like superfamily/Ribonuclease H"/>
    <property type="match status" value="1"/>
</dbReference>
<sequence>MMFKCLTENQRQDIAIFLLEKSKDGVLQHGSVNEATDKWKVDRKTIHVLWRRATKERPLDESLNVKSKRFGNTNKKRIMPNLDYIKSLKFSERSTIERLSLKTGVSVGAVHSWVVNGFLKPHSSPLHPQLTDQNKVNRMKFCINSLIVDQSAAITFKDMRKIVHIDEKWFYLSRTNHKYYVVEGEELPYRSCKSKRYITKVMFMCAVSRPIYSDDGELVFDGKIGIFPFTSEQPALRSSKNRAADNAKPHINNDDPDFKAAENLDGFNIKLVFQPPNSPDLNTNDLGFFRALQSLQVEIAASNVEQLVAAVDKAFTYYCPHKLSKIFLALQSVMVEIMKAKGHNNFSIPHMKKVHLQAQGLLTTNVNVDEGLVKGCIDLLLQLGEGSGLNEYMVDLGYNLDG</sequence>
<comment type="caution">
    <text evidence="2">The sequence shown here is derived from an EMBL/GenBank/DDBJ whole genome shotgun (WGS) entry which is preliminary data.</text>
</comment>
<dbReference type="InterPro" id="IPR056671">
    <property type="entry name" value="DUF7769"/>
</dbReference>